<dbReference type="Proteomes" id="UP001224775">
    <property type="component" value="Unassembled WGS sequence"/>
</dbReference>
<feature type="region of interest" description="Disordered" evidence="1">
    <location>
        <begin position="97"/>
        <end position="171"/>
    </location>
</feature>
<feature type="region of interest" description="Disordered" evidence="1">
    <location>
        <begin position="1"/>
        <end position="40"/>
    </location>
</feature>
<evidence type="ECO:0008006" key="4">
    <source>
        <dbReference type="Google" id="ProtNLM"/>
    </source>
</evidence>
<evidence type="ECO:0000313" key="3">
    <source>
        <dbReference type="Proteomes" id="UP001224775"/>
    </source>
</evidence>
<organism evidence="2 3">
    <name type="scientific">Skeletonema marinoi</name>
    <dbReference type="NCBI Taxonomy" id="267567"/>
    <lineage>
        <taxon>Eukaryota</taxon>
        <taxon>Sar</taxon>
        <taxon>Stramenopiles</taxon>
        <taxon>Ochrophyta</taxon>
        <taxon>Bacillariophyta</taxon>
        <taxon>Coscinodiscophyceae</taxon>
        <taxon>Thalassiosirophycidae</taxon>
        <taxon>Thalassiosirales</taxon>
        <taxon>Skeletonemataceae</taxon>
        <taxon>Skeletonema</taxon>
        <taxon>Skeletonema marinoi-dohrnii complex</taxon>
    </lineage>
</organism>
<dbReference type="InterPro" id="IPR036047">
    <property type="entry name" value="F-box-like_dom_sf"/>
</dbReference>
<feature type="compositionally biased region" description="Basic residues" evidence="1">
    <location>
        <begin position="134"/>
        <end position="147"/>
    </location>
</feature>
<dbReference type="AlphaFoldDB" id="A0AAD8XX77"/>
<accession>A0AAD8XX77</accession>
<comment type="caution">
    <text evidence="2">The sequence shown here is derived from an EMBL/GenBank/DDBJ whole genome shotgun (WGS) entry which is preliminary data.</text>
</comment>
<reference evidence="2" key="1">
    <citation type="submission" date="2023-06" db="EMBL/GenBank/DDBJ databases">
        <title>Survivors Of The Sea: Transcriptome response of Skeletonema marinoi to long-term dormancy.</title>
        <authorList>
            <person name="Pinder M.I.M."/>
            <person name="Kourtchenko O."/>
            <person name="Robertson E.K."/>
            <person name="Larsson T."/>
            <person name="Maumus F."/>
            <person name="Osuna-Cruz C.M."/>
            <person name="Vancaester E."/>
            <person name="Stenow R."/>
            <person name="Vandepoele K."/>
            <person name="Ploug H."/>
            <person name="Bruchert V."/>
            <person name="Godhe A."/>
            <person name="Topel M."/>
        </authorList>
    </citation>
    <scope>NUCLEOTIDE SEQUENCE</scope>
    <source>
        <strain evidence="2">R05AC</strain>
    </source>
</reference>
<protein>
    <recommendedName>
        <fullName evidence="4">F-box domain-containing protein</fullName>
    </recommendedName>
</protein>
<proteinExistence type="predicted"/>
<keyword evidence="3" id="KW-1185">Reference proteome</keyword>
<feature type="compositionally biased region" description="Basic and acidic residues" evidence="1">
    <location>
        <begin position="7"/>
        <end position="25"/>
    </location>
</feature>
<evidence type="ECO:0000313" key="2">
    <source>
        <dbReference type="EMBL" id="KAK1735353.1"/>
    </source>
</evidence>
<sequence length="975" mass="108666">MRGNWQRRVERTEARRVANKLQKEQRRAKRHLSSNNDDKAQRATWYRLLSEWLDDTDFFPSDDDPGDDSEKGGAGQYNLIVDIWTDARPKDRQEYLPTNLKSSHGVNSDDDFEEEDGRGGKGRSKPKTKDRGGFKKSKGKKKAHPNTKQKTEEEDVVRIRRESRSNSMSAKDDDKLCAKEFFFGKEKCPAGKQLQQRQKGGKRGNHDANTAGCSLQHYHQFPKVKSKIRQSPPLTLAQVVNGKYQPHPNNNNDGKHPTALPLKVREACLQYAYDAMLGTDDNGEDAAGSSIEANMGIENIYHTRIYVTDSKDQEDNEGDENDGRPDQRSAVVDALEQLLDREKLSQTSLIYLTIQGVLVYDLNRGGLVFSEAEEDFLVSGEDIDVDAFLQYNAVDTVQSTGPSHIHEELNHHVLYDILSFLPDEAAAVLPQVCKSWRDEVGTKSPQLWKMLLNRHNWPFSVRNDDQVTTGVKTDTDAYKDAFIPTIGLEYAMQRYKSTKGAPVFNDEENHPAQVKIWSESVYAEKVGARALVAYTHDYTLRLFEVVPRNNSPGSKCRQIACVKAVPPSVSQRRAGTYALGGIGLDEDDVACLFSCAPENLEQIPIDPPAHFLSIISRDDLACAGNEGHIDDDSLREFDIHTSHITVEVSPSLVSCGQGFFLFLAFFDIPVGSNDDTGDSDDDGVGHRVFLFSIKKGRIVKSLRFPADPFGSGFYLHASNPVQNHFITGNASSVRKLCTNVVIKSFDSADEWLIFSVHIAKNGTVDMQMKTLIDGHQIEPVQTVDPMPVVVMSNCAIFAAKCGCLVFLHDKENEESLLKVVHRINVGGSSTEIYDIFGIREEYVAVVLGTSQGRGDDEDAVAGEWFGLDEEQSPRREVAVFHVSSRQELFRCPLPYIYPLMFRMDCFGDTIAANVAKLGFVIAGGNAREVAMTALNDEVDTNQTPTKTTKAKKKRLASLASGRKKDGFARGMSMRG</sequence>
<feature type="region of interest" description="Disordered" evidence="1">
    <location>
        <begin position="306"/>
        <end position="328"/>
    </location>
</feature>
<feature type="compositionally biased region" description="Basic and acidic residues" evidence="1">
    <location>
        <begin position="156"/>
        <end position="171"/>
    </location>
</feature>
<evidence type="ECO:0000256" key="1">
    <source>
        <dbReference type="SAM" id="MobiDB-lite"/>
    </source>
</evidence>
<name>A0AAD8XX77_9STRA</name>
<dbReference type="Gene3D" id="1.20.1280.50">
    <property type="match status" value="1"/>
</dbReference>
<dbReference type="SUPFAM" id="SSF81383">
    <property type="entry name" value="F-box domain"/>
    <property type="match status" value="1"/>
</dbReference>
<dbReference type="EMBL" id="JATAAI010000034">
    <property type="protein sequence ID" value="KAK1735353.1"/>
    <property type="molecule type" value="Genomic_DNA"/>
</dbReference>
<gene>
    <name evidence="2" type="ORF">QTG54_013967</name>
</gene>